<keyword evidence="2" id="KW-1185">Reference proteome</keyword>
<name>A0ABT4RIN0_9ACTN</name>
<evidence type="ECO:0000313" key="2">
    <source>
        <dbReference type="Proteomes" id="UP001147700"/>
    </source>
</evidence>
<sequence>MLGCLCDHPHDNTPELLSARIAVFDTEAVAAALEALEQDSYVLSAGDHWSLTRRGWLAARACEQQVA</sequence>
<proteinExistence type="predicted"/>
<dbReference type="RefSeq" id="WP_202958426.1">
    <property type="nucleotide sequence ID" value="NZ_JAPCID010000016.1"/>
</dbReference>
<accession>A0ABT4RIN0</accession>
<evidence type="ECO:0000313" key="1">
    <source>
        <dbReference type="EMBL" id="MDA0138417.1"/>
    </source>
</evidence>
<dbReference type="EMBL" id="JAPCID010000016">
    <property type="protein sequence ID" value="MDA0138417.1"/>
    <property type="molecule type" value="Genomic_DNA"/>
</dbReference>
<reference evidence="1" key="1">
    <citation type="submission" date="2022-10" db="EMBL/GenBank/DDBJ databases">
        <title>The WGS of Solirubrobacter sp. CPCC 204708.</title>
        <authorList>
            <person name="Jiang Z."/>
        </authorList>
    </citation>
    <scope>NUCLEOTIDE SEQUENCE</scope>
    <source>
        <strain evidence="1">CPCC 204708</strain>
    </source>
</reference>
<dbReference type="Proteomes" id="UP001147700">
    <property type="component" value="Unassembled WGS sequence"/>
</dbReference>
<organism evidence="1 2">
    <name type="scientific">Solirubrobacter deserti</name>
    <dbReference type="NCBI Taxonomy" id="2282478"/>
    <lineage>
        <taxon>Bacteria</taxon>
        <taxon>Bacillati</taxon>
        <taxon>Actinomycetota</taxon>
        <taxon>Thermoleophilia</taxon>
        <taxon>Solirubrobacterales</taxon>
        <taxon>Solirubrobacteraceae</taxon>
        <taxon>Solirubrobacter</taxon>
    </lineage>
</organism>
<protein>
    <submittedName>
        <fullName evidence="1">Uncharacterized protein</fullName>
    </submittedName>
</protein>
<gene>
    <name evidence="1" type="ORF">OJ962_13020</name>
</gene>
<comment type="caution">
    <text evidence="1">The sequence shown here is derived from an EMBL/GenBank/DDBJ whole genome shotgun (WGS) entry which is preliminary data.</text>
</comment>